<dbReference type="InterPro" id="IPR036525">
    <property type="entry name" value="Tubulin/FtsZ_GTPase_sf"/>
</dbReference>
<organism evidence="1 2">
    <name type="scientific">Bacteroides thetaiotaomicron</name>
    <dbReference type="NCBI Taxonomy" id="818"/>
    <lineage>
        <taxon>Bacteria</taxon>
        <taxon>Pseudomonadati</taxon>
        <taxon>Bacteroidota</taxon>
        <taxon>Bacteroidia</taxon>
        <taxon>Bacteroidales</taxon>
        <taxon>Bacteroidaceae</taxon>
        <taxon>Bacteroides</taxon>
    </lineage>
</organism>
<reference evidence="1 2" key="1">
    <citation type="submission" date="2018-08" db="EMBL/GenBank/DDBJ databases">
        <title>A genome reference for cultivated species of the human gut microbiota.</title>
        <authorList>
            <person name="Zou Y."/>
            <person name="Xue W."/>
            <person name="Luo G."/>
        </authorList>
    </citation>
    <scope>NUCLEOTIDE SEQUENCE [LARGE SCALE GENOMIC DNA]</scope>
    <source>
        <strain evidence="1 2">AF37-12</strain>
    </source>
</reference>
<dbReference type="Gene3D" id="3.40.50.1440">
    <property type="entry name" value="Tubulin/FtsZ, GTPase domain"/>
    <property type="match status" value="1"/>
</dbReference>
<dbReference type="EMBL" id="QROV01000008">
    <property type="protein sequence ID" value="RHL60616.1"/>
    <property type="molecule type" value="Genomic_DNA"/>
</dbReference>
<dbReference type="AlphaFoldDB" id="A0A139L0R8"/>
<dbReference type="SUPFAM" id="SSF52490">
    <property type="entry name" value="Tubulin nucleotide-binding domain-like"/>
    <property type="match status" value="1"/>
</dbReference>
<comment type="caution">
    <text evidence="1">The sequence shown here is derived from an EMBL/GenBank/DDBJ whole genome shotgun (WGS) entry which is preliminary data.</text>
</comment>
<accession>A0A139L0R8</accession>
<name>A0A139L0R8_BACT4</name>
<evidence type="ECO:0000313" key="2">
    <source>
        <dbReference type="Proteomes" id="UP000283616"/>
    </source>
</evidence>
<sequence>MKTYVFGIGGTGARVIKSLVMLMSAGIDMHTDEIVPIFIDPDNAAADLTRTVTVLRSYQIINEHILFTKDVEDKFFKTRIGEPISGFKMNLANVSNGTFAQYMNFGTLSVENQALARILFSDINWGTMMDVGFKGNPNIGSVVLNQFTRSQDFVDFAANFQQGDRIFIISSIFGGTGASGFPLLLKNLRGIDSKLPNADLIRNAPIGAITVLPYFNVESDADGRHIIDGSTFISKAKAALEYYEKNISGNNSLNAFYYIADDINKSYAYSEGGTTQQNDAHLVELLGALAVVDFCEIDISLLDSASGKAVNPFYKEFGINEGSDVLSFLNFYDSTRRLLQKPMTQFILFCKYMDEQLPSSKDQAWAKGKRSFDENFFKSSFYAHLSVIKKAYLQWLQELAYNQRGFAPFELAEMKKDVFGLVKGIVPSKVMTLKSNYALFDYRLSGIEPKISNNLNVEARFIELFYQATEKLVNEKKLA</sequence>
<proteinExistence type="predicted"/>
<gene>
    <name evidence="1" type="ORF">DW011_09235</name>
</gene>
<dbReference type="RefSeq" id="WP_061473091.1">
    <property type="nucleotide sequence ID" value="NZ_CAXSVM010000027.1"/>
</dbReference>
<protein>
    <submittedName>
        <fullName evidence="1">Uncharacterized protein</fullName>
    </submittedName>
</protein>
<dbReference type="Proteomes" id="UP000283616">
    <property type="component" value="Unassembled WGS sequence"/>
</dbReference>
<evidence type="ECO:0000313" key="1">
    <source>
        <dbReference type="EMBL" id="RHL60616.1"/>
    </source>
</evidence>